<keyword evidence="2" id="KW-1185">Reference proteome</keyword>
<sequence>MEDMLENRIRELEIKLCDLFADEENNKRELREFKRKLQRLCDDYYKQQNQLYQQGYRVRAIIRAWFFGILEHGETTLQERWKNLTDPIDMAEKETKTNTSSTYVSGKDVPA</sequence>
<evidence type="ECO:0000313" key="2">
    <source>
        <dbReference type="Proteomes" id="UP000266188"/>
    </source>
</evidence>
<organism evidence="1 2">
    <name type="scientific">Aspergillus sclerotialis</name>
    <dbReference type="NCBI Taxonomy" id="2070753"/>
    <lineage>
        <taxon>Eukaryota</taxon>
        <taxon>Fungi</taxon>
        <taxon>Dikarya</taxon>
        <taxon>Ascomycota</taxon>
        <taxon>Pezizomycotina</taxon>
        <taxon>Eurotiomycetes</taxon>
        <taxon>Eurotiomycetidae</taxon>
        <taxon>Eurotiales</taxon>
        <taxon>Aspergillaceae</taxon>
        <taxon>Aspergillus</taxon>
        <taxon>Aspergillus subgen. Polypaecilum</taxon>
    </lineage>
</organism>
<reference evidence="2" key="1">
    <citation type="submission" date="2017-02" db="EMBL/GenBank/DDBJ databases">
        <authorList>
            <person name="Tafer H."/>
            <person name="Lopandic K."/>
        </authorList>
    </citation>
    <scope>NUCLEOTIDE SEQUENCE [LARGE SCALE GENOMIC DNA]</scope>
    <source>
        <strain evidence="2">CBS 366.77</strain>
    </source>
</reference>
<dbReference type="EMBL" id="MVGC01000985">
    <property type="protein sequence ID" value="RJE17423.1"/>
    <property type="molecule type" value="Genomic_DNA"/>
</dbReference>
<dbReference type="AlphaFoldDB" id="A0A3A2Z5F9"/>
<name>A0A3A2Z5F9_9EURO</name>
<dbReference type="Proteomes" id="UP000266188">
    <property type="component" value="Unassembled WGS sequence"/>
</dbReference>
<proteinExistence type="predicted"/>
<comment type="caution">
    <text evidence="1">The sequence shown here is derived from an EMBL/GenBank/DDBJ whole genome shotgun (WGS) entry which is preliminary data.</text>
</comment>
<gene>
    <name evidence="1" type="ORF">PHISCL_10240</name>
</gene>
<evidence type="ECO:0000313" key="1">
    <source>
        <dbReference type="EMBL" id="RJE17423.1"/>
    </source>
</evidence>
<protein>
    <submittedName>
        <fullName evidence="1">Uncharacterized protein</fullName>
    </submittedName>
</protein>
<accession>A0A3A2Z5F9</accession>